<name>A0A1G2FQA2_9BACT</name>
<gene>
    <name evidence="3" type="ORF">A3B04_02105</name>
</gene>
<dbReference type="Proteomes" id="UP000177126">
    <property type="component" value="Unassembled WGS sequence"/>
</dbReference>
<dbReference type="PANTHER" id="PTHR45947:SF3">
    <property type="entry name" value="SULFOQUINOVOSYL TRANSFERASE SQD2"/>
    <property type="match status" value="1"/>
</dbReference>
<dbReference type="InterPro" id="IPR050194">
    <property type="entry name" value="Glycosyltransferase_grp1"/>
</dbReference>
<comment type="caution">
    <text evidence="3">The sequence shown here is derived from an EMBL/GenBank/DDBJ whole genome shotgun (WGS) entry which is preliminary data.</text>
</comment>
<evidence type="ECO:0000313" key="4">
    <source>
        <dbReference type="Proteomes" id="UP000177126"/>
    </source>
</evidence>
<evidence type="ECO:0000259" key="2">
    <source>
        <dbReference type="Pfam" id="PF13439"/>
    </source>
</evidence>
<dbReference type="AlphaFoldDB" id="A0A1G2FQA2"/>
<dbReference type="EMBL" id="MHNF01000044">
    <property type="protein sequence ID" value="OGZ39962.1"/>
    <property type="molecule type" value="Genomic_DNA"/>
</dbReference>
<dbReference type="PANTHER" id="PTHR45947">
    <property type="entry name" value="SULFOQUINOVOSYL TRANSFERASE SQD2"/>
    <property type="match status" value="1"/>
</dbReference>
<organism evidence="3 4">
    <name type="scientific">Candidatus Portnoybacteria bacterium RIFCSPLOWO2_02_FULL_39_11</name>
    <dbReference type="NCBI Taxonomy" id="1802001"/>
    <lineage>
        <taxon>Bacteria</taxon>
        <taxon>Candidatus Portnoyibacteriota</taxon>
    </lineage>
</organism>
<evidence type="ECO:0000313" key="3">
    <source>
        <dbReference type="EMBL" id="OGZ39962.1"/>
    </source>
</evidence>
<dbReference type="InterPro" id="IPR001296">
    <property type="entry name" value="Glyco_trans_1"/>
</dbReference>
<feature type="domain" description="Glycosyl transferase family 1" evidence="1">
    <location>
        <begin position="197"/>
        <end position="335"/>
    </location>
</feature>
<dbReference type="Pfam" id="PF00534">
    <property type="entry name" value="Glycos_transf_1"/>
    <property type="match status" value="1"/>
</dbReference>
<dbReference type="InterPro" id="IPR028098">
    <property type="entry name" value="Glyco_trans_4-like_N"/>
</dbReference>
<protein>
    <recommendedName>
        <fullName evidence="5">Glycosyl transferase family 1 domain-containing protein</fullName>
    </recommendedName>
</protein>
<feature type="domain" description="Glycosyltransferase subfamily 4-like N-terminal" evidence="2">
    <location>
        <begin position="13"/>
        <end position="188"/>
    </location>
</feature>
<evidence type="ECO:0000259" key="1">
    <source>
        <dbReference type="Pfam" id="PF00534"/>
    </source>
</evidence>
<sequence length="369" mass="42766">MKVALVHDYLTRFGGAERVLLELAKMWPEAPIYTFLYDEAKMGRYFPSERIKTSFLQKFPKWWRSRPKYLLPFLPVAPETFDLREFDLVISSSSAFAKGIITRPKTMHINYCHNPARFLWDYSHEYLREQGAGRMLRFFIKPMISYLRLWDRAAGQRVDYFIANSRSTARRISKFYRQEAKVIYPPVSAVRSQQSAIGNKNAEKYFLIVSQLTPYKKVDVAVEAFNKLGLPLVIIGEGPQQKYLQSIANENISILGWLTDEETAEYYKNCYAFIFPGEDDFGITMVEAMSYGKPVLALKAGGAEEIVLPAMTGEFFESATSEVLADGVRRLRENYSRYSPLVIRKWAEKFSAERFRSEMMDFVRKVGYN</sequence>
<dbReference type="Pfam" id="PF13439">
    <property type="entry name" value="Glyco_transf_4"/>
    <property type="match status" value="1"/>
</dbReference>
<reference evidence="3 4" key="1">
    <citation type="journal article" date="2016" name="Nat. Commun.">
        <title>Thousands of microbial genomes shed light on interconnected biogeochemical processes in an aquifer system.</title>
        <authorList>
            <person name="Anantharaman K."/>
            <person name="Brown C.T."/>
            <person name="Hug L.A."/>
            <person name="Sharon I."/>
            <person name="Castelle C.J."/>
            <person name="Probst A.J."/>
            <person name="Thomas B.C."/>
            <person name="Singh A."/>
            <person name="Wilkins M.J."/>
            <person name="Karaoz U."/>
            <person name="Brodie E.L."/>
            <person name="Williams K.H."/>
            <person name="Hubbard S.S."/>
            <person name="Banfield J.F."/>
        </authorList>
    </citation>
    <scope>NUCLEOTIDE SEQUENCE [LARGE SCALE GENOMIC DNA]</scope>
</reference>
<proteinExistence type="predicted"/>
<accession>A0A1G2FQA2</accession>
<dbReference type="SUPFAM" id="SSF53756">
    <property type="entry name" value="UDP-Glycosyltransferase/glycogen phosphorylase"/>
    <property type="match status" value="1"/>
</dbReference>
<evidence type="ECO:0008006" key="5">
    <source>
        <dbReference type="Google" id="ProtNLM"/>
    </source>
</evidence>
<dbReference type="Gene3D" id="3.40.50.2000">
    <property type="entry name" value="Glycogen Phosphorylase B"/>
    <property type="match status" value="2"/>
</dbReference>
<dbReference type="GO" id="GO:0016757">
    <property type="term" value="F:glycosyltransferase activity"/>
    <property type="evidence" value="ECO:0007669"/>
    <property type="project" value="InterPro"/>
</dbReference>